<proteinExistence type="predicted"/>
<sequence>MESGKCANTLNGCTRKSTDNNNFLNDIAITGGAQTVISLQRSDSALSGESIASSQLLSVHISL</sequence>
<dbReference type="AlphaFoldDB" id="A0A0N4SY65"/>
<protein>
    <submittedName>
        <fullName evidence="3">Pilus assembly protein</fullName>
    </submittedName>
</protein>
<dbReference type="Proteomes" id="UP000278627">
    <property type="component" value="Unassembled WGS sequence"/>
</dbReference>
<gene>
    <name evidence="1" type="ORF">BPAG_LOCUS661</name>
</gene>
<keyword evidence="2" id="KW-1185">Reference proteome</keyword>
<reference evidence="1 2" key="2">
    <citation type="submission" date="2018-11" db="EMBL/GenBank/DDBJ databases">
        <authorList>
            <consortium name="Pathogen Informatics"/>
        </authorList>
    </citation>
    <scope>NUCLEOTIDE SEQUENCE [LARGE SCALE GENOMIC DNA]</scope>
</reference>
<dbReference type="EMBL" id="UZAD01000034">
    <property type="protein sequence ID" value="VDN81847.1"/>
    <property type="molecule type" value="Genomic_DNA"/>
</dbReference>
<dbReference type="WBParaSite" id="BPAG_0000066001-mRNA-1">
    <property type="protein sequence ID" value="BPAG_0000066001-mRNA-1"/>
    <property type="gene ID" value="BPAG_0000066001"/>
</dbReference>
<reference evidence="3" key="1">
    <citation type="submission" date="2017-02" db="UniProtKB">
        <authorList>
            <consortium name="WormBaseParasite"/>
        </authorList>
    </citation>
    <scope>IDENTIFICATION</scope>
</reference>
<evidence type="ECO:0000313" key="2">
    <source>
        <dbReference type="Proteomes" id="UP000278627"/>
    </source>
</evidence>
<dbReference type="STRING" id="6280.A0A0N4SY65"/>
<evidence type="ECO:0000313" key="3">
    <source>
        <dbReference type="WBParaSite" id="BPAG_0000066001-mRNA-1"/>
    </source>
</evidence>
<accession>A0A0N4SY65</accession>
<name>A0A0N4SY65_BRUPA</name>
<organism evidence="3">
    <name type="scientific">Brugia pahangi</name>
    <name type="common">Filarial nematode worm</name>
    <dbReference type="NCBI Taxonomy" id="6280"/>
    <lineage>
        <taxon>Eukaryota</taxon>
        <taxon>Metazoa</taxon>
        <taxon>Ecdysozoa</taxon>
        <taxon>Nematoda</taxon>
        <taxon>Chromadorea</taxon>
        <taxon>Rhabditida</taxon>
        <taxon>Spirurina</taxon>
        <taxon>Spiruromorpha</taxon>
        <taxon>Filarioidea</taxon>
        <taxon>Onchocercidae</taxon>
        <taxon>Brugia</taxon>
    </lineage>
</organism>
<evidence type="ECO:0000313" key="1">
    <source>
        <dbReference type="EMBL" id="VDN81847.1"/>
    </source>
</evidence>